<keyword evidence="11" id="KW-1185">Reference proteome</keyword>
<evidence type="ECO:0000313" key="11">
    <source>
        <dbReference type="Proteomes" id="UP000479132"/>
    </source>
</evidence>
<protein>
    <recommendedName>
        <fullName evidence="4 9">Thiopurine S-methyltransferase</fullName>
        <ecNumber evidence="4 9">2.1.1.67</ecNumber>
    </recommendedName>
</protein>
<dbReference type="PROSITE" id="PS51585">
    <property type="entry name" value="SAM_MT_TPMT"/>
    <property type="match status" value="1"/>
</dbReference>
<evidence type="ECO:0000256" key="7">
    <source>
        <dbReference type="ARBA" id="ARBA00022679"/>
    </source>
</evidence>
<evidence type="ECO:0000256" key="9">
    <source>
        <dbReference type="NCBIfam" id="TIGR03840"/>
    </source>
</evidence>
<evidence type="ECO:0000256" key="1">
    <source>
        <dbReference type="ARBA" id="ARBA00000903"/>
    </source>
</evidence>
<dbReference type="EC" id="2.1.1.67" evidence="4 9"/>
<gene>
    <name evidence="10" type="primary">tmpT</name>
    <name evidence="10" type="ORF">G3569_09860</name>
</gene>
<organism evidence="10 11">
    <name type="scientific">Fodinibius halophilus</name>
    <dbReference type="NCBI Taxonomy" id="1736908"/>
    <lineage>
        <taxon>Bacteria</taxon>
        <taxon>Pseudomonadati</taxon>
        <taxon>Balneolota</taxon>
        <taxon>Balneolia</taxon>
        <taxon>Balneolales</taxon>
        <taxon>Balneolaceae</taxon>
        <taxon>Fodinibius</taxon>
    </lineage>
</organism>
<reference evidence="10 11" key="1">
    <citation type="submission" date="2020-02" db="EMBL/GenBank/DDBJ databases">
        <title>Aliifodinibius halophilus 2W32, complete genome.</title>
        <authorList>
            <person name="Li Y."/>
            <person name="Wu S."/>
        </authorList>
    </citation>
    <scope>NUCLEOTIDE SEQUENCE [LARGE SCALE GENOMIC DNA]</scope>
    <source>
        <strain evidence="10 11">2W32</strain>
    </source>
</reference>
<dbReference type="PIRSF" id="PIRSF023956">
    <property type="entry name" value="Thiopurine_S-methyltransferase"/>
    <property type="match status" value="1"/>
</dbReference>
<dbReference type="PANTHER" id="PTHR10259">
    <property type="entry name" value="THIOPURINE S-METHYLTRANSFERASE"/>
    <property type="match status" value="1"/>
</dbReference>
<evidence type="ECO:0000313" key="10">
    <source>
        <dbReference type="EMBL" id="NGP88661.1"/>
    </source>
</evidence>
<dbReference type="GO" id="GO:0032259">
    <property type="term" value="P:methylation"/>
    <property type="evidence" value="ECO:0007669"/>
    <property type="project" value="UniProtKB-KW"/>
</dbReference>
<keyword evidence="5" id="KW-0963">Cytoplasm</keyword>
<dbReference type="InterPro" id="IPR022474">
    <property type="entry name" value="Thiopur_S-MeTfrase_Se/Te_detox"/>
</dbReference>
<comment type="similarity">
    <text evidence="3">Belongs to the class I-like SAM-binding methyltransferase superfamily. TPMT family.</text>
</comment>
<accession>A0A6M1T9G7</accession>
<evidence type="ECO:0000256" key="4">
    <source>
        <dbReference type="ARBA" id="ARBA00011905"/>
    </source>
</evidence>
<dbReference type="Pfam" id="PF05724">
    <property type="entry name" value="TPMT"/>
    <property type="match status" value="1"/>
</dbReference>
<dbReference type="Proteomes" id="UP000479132">
    <property type="component" value="Unassembled WGS sequence"/>
</dbReference>
<dbReference type="InterPro" id="IPR008854">
    <property type="entry name" value="TPMT"/>
</dbReference>
<dbReference type="EMBL" id="JAALLS010000011">
    <property type="protein sequence ID" value="NGP88661.1"/>
    <property type="molecule type" value="Genomic_DNA"/>
</dbReference>
<dbReference type="SUPFAM" id="SSF53335">
    <property type="entry name" value="S-adenosyl-L-methionine-dependent methyltransferases"/>
    <property type="match status" value="1"/>
</dbReference>
<dbReference type="FunFam" id="3.40.50.150:FF:000101">
    <property type="entry name" value="Thiopurine S-methyltransferase"/>
    <property type="match status" value="1"/>
</dbReference>
<dbReference type="GO" id="GO:0005737">
    <property type="term" value="C:cytoplasm"/>
    <property type="evidence" value="ECO:0007669"/>
    <property type="project" value="UniProtKB-SubCell"/>
</dbReference>
<dbReference type="GO" id="GO:0008119">
    <property type="term" value="F:thiopurine S-methyltransferase activity"/>
    <property type="evidence" value="ECO:0007669"/>
    <property type="project" value="UniProtKB-UniRule"/>
</dbReference>
<sequence>MELSYWQSRWKKDNTGWHMETVYPPLPKLWSHLSIDKNSRVLVPLCGKSRDMGWFLEQGHAVTGIETSTKAINELKEKYSGEFTKEQSHGFTIYTTDRLRLWQGDFLKLPSQQIESPAIIYDKAAIVALPPAMRKEYAQKVLELCNPETQILLQTFEYEQGEMNGPPFSVKEKEIRKLFGNSFSLNLLHEQPKFKELKKFQQRGLSSYLTEKIFLLTPP</sequence>
<comment type="catalytic activity">
    <reaction evidence="1">
        <text>S-adenosyl-L-methionine + a thiopurine = S-adenosyl-L-homocysteine + a thiopurine S-methylether.</text>
        <dbReference type="EC" id="2.1.1.67"/>
    </reaction>
</comment>
<keyword evidence="7 10" id="KW-0808">Transferase</keyword>
<keyword evidence="8" id="KW-0949">S-adenosyl-L-methionine</keyword>
<dbReference type="PANTHER" id="PTHR10259:SF11">
    <property type="entry name" value="THIOPURINE S-METHYLTRANSFERASE"/>
    <property type="match status" value="1"/>
</dbReference>
<evidence type="ECO:0000256" key="3">
    <source>
        <dbReference type="ARBA" id="ARBA00008145"/>
    </source>
</evidence>
<evidence type="ECO:0000256" key="5">
    <source>
        <dbReference type="ARBA" id="ARBA00022490"/>
    </source>
</evidence>
<evidence type="ECO:0000256" key="6">
    <source>
        <dbReference type="ARBA" id="ARBA00022603"/>
    </source>
</evidence>
<comment type="caution">
    <text evidence="10">The sequence shown here is derived from an EMBL/GenBank/DDBJ whole genome shotgun (WGS) entry which is preliminary data.</text>
</comment>
<dbReference type="InterPro" id="IPR025835">
    <property type="entry name" value="Thiopurine_S-MeTrfase"/>
</dbReference>
<dbReference type="NCBIfam" id="TIGR03840">
    <property type="entry name" value="TMPT_Se_Te"/>
    <property type="match status" value="1"/>
</dbReference>
<dbReference type="GO" id="GO:0010038">
    <property type="term" value="P:response to metal ion"/>
    <property type="evidence" value="ECO:0007669"/>
    <property type="project" value="InterPro"/>
</dbReference>
<dbReference type="AlphaFoldDB" id="A0A6M1T9G7"/>
<name>A0A6M1T9G7_9BACT</name>
<comment type="subcellular location">
    <subcellularLocation>
        <location evidence="2">Cytoplasm</location>
    </subcellularLocation>
</comment>
<dbReference type="NCBIfam" id="NF009732">
    <property type="entry name" value="PRK13255.1"/>
    <property type="match status" value="1"/>
</dbReference>
<dbReference type="Gene3D" id="3.40.50.150">
    <property type="entry name" value="Vaccinia Virus protein VP39"/>
    <property type="match status" value="1"/>
</dbReference>
<evidence type="ECO:0000256" key="2">
    <source>
        <dbReference type="ARBA" id="ARBA00004496"/>
    </source>
</evidence>
<proteinExistence type="inferred from homology"/>
<keyword evidence="6 10" id="KW-0489">Methyltransferase</keyword>
<dbReference type="RefSeq" id="WP_165268620.1">
    <property type="nucleotide sequence ID" value="NZ_JAALLS010000011.1"/>
</dbReference>
<evidence type="ECO:0000256" key="8">
    <source>
        <dbReference type="ARBA" id="ARBA00022691"/>
    </source>
</evidence>
<dbReference type="InterPro" id="IPR029063">
    <property type="entry name" value="SAM-dependent_MTases_sf"/>
</dbReference>
<dbReference type="HAMAP" id="MF_00812">
    <property type="entry name" value="Thiopur_methtran"/>
    <property type="match status" value="1"/>
</dbReference>